<keyword evidence="2" id="KW-0472">Membrane</keyword>
<evidence type="ECO:0000313" key="4">
    <source>
        <dbReference type="Proteomes" id="UP000317178"/>
    </source>
</evidence>
<keyword evidence="4" id="KW-1185">Reference proteome</keyword>
<evidence type="ECO:0000313" key="3">
    <source>
        <dbReference type="EMBL" id="QDU79698.1"/>
    </source>
</evidence>
<dbReference type="Proteomes" id="UP000317178">
    <property type="component" value="Chromosome"/>
</dbReference>
<organism evidence="3 4">
    <name type="scientific">Polystyrenella longa</name>
    <dbReference type="NCBI Taxonomy" id="2528007"/>
    <lineage>
        <taxon>Bacteria</taxon>
        <taxon>Pseudomonadati</taxon>
        <taxon>Planctomycetota</taxon>
        <taxon>Planctomycetia</taxon>
        <taxon>Planctomycetales</taxon>
        <taxon>Planctomycetaceae</taxon>
        <taxon>Polystyrenella</taxon>
    </lineage>
</organism>
<dbReference type="AlphaFoldDB" id="A0A518CKE2"/>
<feature type="transmembrane region" description="Helical" evidence="2">
    <location>
        <begin position="75"/>
        <end position="96"/>
    </location>
</feature>
<reference evidence="3 4" key="1">
    <citation type="submission" date="2019-02" db="EMBL/GenBank/DDBJ databases">
        <title>Deep-cultivation of Planctomycetes and their phenomic and genomic characterization uncovers novel biology.</title>
        <authorList>
            <person name="Wiegand S."/>
            <person name="Jogler M."/>
            <person name="Boedeker C."/>
            <person name="Pinto D."/>
            <person name="Vollmers J."/>
            <person name="Rivas-Marin E."/>
            <person name="Kohn T."/>
            <person name="Peeters S.H."/>
            <person name="Heuer A."/>
            <person name="Rast P."/>
            <person name="Oberbeckmann S."/>
            <person name="Bunk B."/>
            <person name="Jeske O."/>
            <person name="Meyerdierks A."/>
            <person name="Storesund J.E."/>
            <person name="Kallscheuer N."/>
            <person name="Luecker S."/>
            <person name="Lage O.M."/>
            <person name="Pohl T."/>
            <person name="Merkel B.J."/>
            <person name="Hornburger P."/>
            <person name="Mueller R.-W."/>
            <person name="Bruemmer F."/>
            <person name="Labrenz M."/>
            <person name="Spormann A.M."/>
            <person name="Op den Camp H."/>
            <person name="Overmann J."/>
            <person name="Amann R."/>
            <person name="Jetten M.S.M."/>
            <person name="Mascher T."/>
            <person name="Medema M.H."/>
            <person name="Devos D.P."/>
            <person name="Kaster A.-K."/>
            <person name="Ovreas L."/>
            <person name="Rohde M."/>
            <person name="Galperin M.Y."/>
            <person name="Jogler C."/>
        </authorList>
    </citation>
    <scope>NUCLEOTIDE SEQUENCE [LARGE SCALE GENOMIC DNA]</scope>
    <source>
        <strain evidence="3 4">Pla110</strain>
    </source>
</reference>
<feature type="coiled-coil region" evidence="1">
    <location>
        <begin position="761"/>
        <end position="804"/>
    </location>
</feature>
<protein>
    <submittedName>
        <fullName evidence="3">Uncharacterized protein</fullName>
    </submittedName>
</protein>
<keyword evidence="2" id="KW-1133">Transmembrane helix</keyword>
<dbReference type="EMBL" id="CP036281">
    <property type="protein sequence ID" value="QDU79698.1"/>
    <property type="molecule type" value="Genomic_DNA"/>
</dbReference>
<feature type="transmembrane region" description="Helical" evidence="2">
    <location>
        <begin position="33"/>
        <end position="55"/>
    </location>
</feature>
<proteinExistence type="predicted"/>
<gene>
    <name evidence="3" type="ORF">Pla110_14120</name>
</gene>
<feature type="transmembrane region" description="Helical" evidence="2">
    <location>
        <begin position="169"/>
        <end position="186"/>
    </location>
</feature>
<accession>A0A518CKE2</accession>
<evidence type="ECO:0000256" key="1">
    <source>
        <dbReference type="SAM" id="Coils"/>
    </source>
</evidence>
<keyword evidence="1" id="KW-0175">Coiled coil</keyword>
<name>A0A518CKE2_9PLAN</name>
<sequence>MSAEPETTRTTPDELRETVWGVLAQLRQRIRNYITAISVSRLVILLGGLFWLSLLVDQLYFMATNLELSVGFRKFLLGASFVGLPVFLLWSIWPLFRQMQSRSLALVLERRFPQLNDRLITTVEFLQDDQSSLPELTRQMLGRTVREVGQQIKQLPITDVFERRPIQRGIITAVAVTLSVLVFLVMNQEAAARWKNAYVDLAPSYWERNTQLEVQVVAQPSDQVREFDSNREYKHARGRDLVVLVTVPEGINPDGEPWVIPERVRLDLTSHDESSYIVLNRTGDREFQYTFTKLLHDLEFDVQGGDYRSPESYHVRLVEPPQIEEIALECDYPEYTRLAPIGRDGQPQLEMLKVQGSQISIPHETKFLLNCKSNKSLVRASIRTDHFEVNLDPEQTTWTPLREEGEPQPAQSLNLPPEAGIFPDSRLLSFPFVLSKTVENGDEPNIPARFGPSALIRIVLEDVDGVISDQPIRLNITGIEDEAPLIETELQGISNSITRKAVIPVQGLIRDDYGVVKARFEYRVEEEEKWQPRPFRSRPNDSPVEYILERSESEDYELFEVLPLDLSIGQRLTLTVYAEDGDTINGPHESRSQQYVFNIVDTDELLSLLYNKELNLRRRFERIIEEMEKAERDFDAARQQVDELEESLANSGAAEQQVQFQRSLAVAGQRGLFQIRKNRSETRAVEESFQSLLEESVNNGVDTAQMIERIQELITDPLRRVHEVSFPKLDAELGLFKLAIEESRSGRSELTEVTRTTARILAEMRGVLEEMRDLLEFHEALQDLKEIIDTQKNLSEETEKQQKENLIDSLKSLGIE</sequence>
<dbReference type="KEGG" id="plon:Pla110_14120"/>
<evidence type="ECO:0000256" key="2">
    <source>
        <dbReference type="SAM" id="Phobius"/>
    </source>
</evidence>
<keyword evidence="2" id="KW-0812">Transmembrane</keyword>
<feature type="coiled-coil region" evidence="1">
    <location>
        <begin position="613"/>
        <end position="654"/>
    </location>
</feature>